<evidence type="ECO:0000256" key="8">
    <source>
        <dbReference type="ARBA" id="ARBA00022989"/>
    </source>
</evidence>
<evidence type="ECO:0000256" key="10">
    <source>
        <dbReference type="ARBA" id="ARBA00038050"/>
    </source>
</evidence>
<dbReference type="FunFam" id="3.40.1490.10:FF:000002">
    <property type="entry name" value="Peptidyl-tRNA hydrolase 2, mitochondrial"/>
    <property type="match status" value="1"/>
</dbReference>
<feature type="domain" description="UBA" evidence="14">
    <location>
        <begin position="285"/>
        <end position="326"/>
    </location>
</feature>
<dbReference type="Gene3D" id="3.40.50.2000">
    <property type="entry name" value="Glycogen Phosphorylase B"/>
    <property type="match status" value="1"/>
</dbReference>
<dbReference type="PANTHER" id="PTHR12154">
    <property type="entry name" value="GLYCOSYL TRANSFERASE-RELATED"/>
    <property type="match status" value="1"/>
</dbReference>
<dbReference type="SUPFAM" id="SSF102462">
    <property type="entry name" value="Peptidyl-tRNA hydrolase II"/>
    <property type="match status" value="1"/>
</dbReference>
<dbReference type="PANTHER" id="PTHR12154:SF4">
    <property type="entry name" value="UDP-N-ACETYLGLUCOSAMINE TRANSFERASE SUBUNIT ALG14 HOMOLOG"/>
    <property type="match status" value="1"/>
</dbReference>
<dbReference type="CDD" id="cd02430">
    <property type="entry name" value="PTH2"/>
    <property type="match status" value="1"/>
</dbReference>
<sequence>MSIFLIVLIAIVTALVLGSFYVWYLVRHSRNSTRKRKMVRTLAVMGSGGHTTEMCCVLENLSSAYKEFSFVIADTDQISQGKVEELAKFKENSRIEWIPRSREVGQSYITSVFTTLRAFYYSLAVVWRFSPDLVLTNGPGTCIPICLAAALFDIFRLRDTTIVFVESICRVQSLSLTGAILYFSGLADDEVRYEFRQVKKEDDNLEKLHRDLEKKGIQFKPKSVEEIYKEVAAEDTDNWANIRGPHENEDNSEYFKIHSSLSGQPPSHAASFARAAHPLDPQAQVADQQALAGLVELGFDEWTANLALLRTGNAGIEAAVTWIVERSNDSDFDSGSSDDEDEAEEGCEQPSDMGASQSTGEGAGPSNAVGFDVIKALAKNARTHKMVFVANMSLKMGAGKLAAQVGHACLAVYQKAVSTEEGRAGIQSWERMGAVKVVLKGESTEQLMELLKQAKEVGCSAYLVADAGYTQIPAGSRTVLGVFGPKEAVDSVCGQLKLL</sequence>
<evidence type="ECO:0000256" key="2">
    <source>
        <dbReference type="ARBA" id="ARBA00009731"/>
    </source>
</evidence>
<evidence type="ECO:0000256" key="13">
    <source>
        <dbReference type="SAM" id="Phobius"/>
    </source>
</evidence>
<name>A0AA36GA01_9BILA</name>
<dbReference type="PROSITE" id="PS50030">
    <property type="entry name" value="UBA"/>
    <property type="match status" value="1"/>
</dbReference>
<evidence type="ECO:0000259" key="14">
    <source>
        <dbReference type="PROSITE" id="PS50030"/>
    </source>
</evidence>
<feature type="non-terminal residue" evidence="15">
    <location>
        <position position="499"/>
    </location>
</feature>
<gene>
    <name evidence="15" type="ORF">MSPICULIGERA_LOCUS22750</name>
</gene>
<accession>A0AA36GA01</accession>
<proteinExistence type="inferred from homology"/>
<dbReference type="Pfam" id="PF01981">
    <property type="entry name" value="PTH2"/>
    <property type="match status" value="1"/>
</dbReference>
<dbReference type="AlphaFoldDB" id="A0AA36GA01"/>
<comment type="similarity">
    <text evidence="10">Belongs to the PTH2 family.</text>
</comment>
<dbReference type="Pfam" id="PF08660">
    <property type="entry name" value="Alg14"/>
    <property type="match status" value="1"/>
</dbReference>
<evidence type="ECO:0000256" key="4">
    <source>
        <dbReference type="ARBA" id="ARBA00017467"/>
    </source>
</evidence>
<evidence type="ECO:0000256" key="12">
    <source>
        <dbReference type="SAM" id="MobiDB-lite"/>
    </source>
</evidence>
<dbReference type="SUPFAM" id="SSF53756">
    <property type="entry name" value="UDP-Glycosyltransferase/glycogen phosphorylase"/>
    <property type="match status" value="1"/>
</dbReference>
<feature type="region of interest" description="Disordered" evidence="12">
    <location>
        <begin position="328"/>
        <end position="364"/>
    </location>
</feature>
<feature type="transmembrane region" description="Helical" evidence="13">
    <location>
        <begin position="6"/>
        <end position="26"/>
    </location>
</feature>
<protein>
    <recommendedName>
        <fullName evidence="4">UDP-N-acetylglucosamine transferase subunit ALG14</fullName>
        <ecNumber evidence="3">3.1.1.29</ecNumber>
    </recommendedName>
</protein>
<dbReference type="InterPro" id="IPR002833">
    <property type="entry name" value="PTH2"/>
</dbReference>
<keyword evidence="8 13" id="KW-1133">Transmembrane helix</keyword>
<reference evidence="15" key="1">
    <citation type="submission" date="2023-06" db="EMBL/GenBank/DDBJ databases">
        <authorList>
            <person name="Delattre M."/>
        </authorList>
    </citation>
    <scope>NUCLEOTIDE SEQUENCE</scope>
    <source>
        <strain evidence="15">AF72</strain>
    </source>
</reference>
<dbReference type="InterPro" id="IPR023476">
    <property type="entry name" value="Pep_tRNA_hydro_II_dom_sf"/>
</dbReference>
<keyword evidence="16" id="KW-1185">Reference proteome</keyword>
<dbReference type="Gene3D" id="1.10.8.10">
    <property type="entry name" value="DNA helicase RuvA subunit, C-terminal domain"/>
    <property type="match status" value="1"/>
</dbReference>
<keyword evidence="5 13" id="KW-0812">Transmembrane</keyword>
<evidence type="ECO:0000313" key="16">
    <source>
        <dbReference type="Proteomes" id="UP001177023"/>
    </source>
</evidence>
<dbReference type="Pfam" id="PF22562">
    <property type="entry name" value="UBA_7"/>
    <property type="match status" value="1"/>
</dbReference>
<dbReference type="InterPro" id="IPR015940">
    <property type="entry name" value="UBA"/>
</dbReference>
<feature type="compositionally biased region" description="Acidic residues" evidence="12">
    <location>
        <begin position="330"/>
        <end position="347"/>
    </location>
</feature>
<dbReference type="Gene3D" id="3.40.1490.10">
    <property type="entry name" value="Bit1"/>
    <property type="match status" value="1"/>
</dbReference>
<dbReference type="InterPro" id="IPR013969">
    <property type="entry name" value="Oligosacch_biosynth_Alg14"/>
</dbReference>
<evidence type="ECO:0000256" key="6">
    <source>
        <dbReference type="ARBA" id="ARBA00022801"/>
    </source>
</evidence>
<comment type="caution">
    <text evidence="15">The sequence shown here is derived from an EMBL/GenBank/DDBJ whole genome shotgun (WGS) entry which is preliminary data.</text>
</comment>
<organism evidence="15 16">
    <name type="scientific">Mesorhabditis spiculigera</name>
    <dbReference type="NCBI Taxonomy" id="96644"/>
    <lineage>
        <taxon>Eukaryota</taxon>
        <taxon>Metazoa</taxon>
        <taxon>Ecdysozoa</taxon>
        <taxon>Nematoda</taxon>
        <taxon>Chromadorea</taxon>
        <taxon>Rhabditida</taxon>
        <taxon>Rhabditina</taxon>
        <taxon>Rhabditomorpha</taxon>
        <taxon>Rhabditoidea</taxon>
        <taxon>Rhabditidae</taxon>
        <taxon>Mesorhabditinae</taxon>
        <taxon>Mesorhabditis</taxon>
    </lineage>
</organism>
<dbReference type="InterPro" id="IPR009060">
    <property type="entry name" value="UBA-like_sf"/>
</dbReference>
<evidence type="ECO:0000313" key="15">
    <source>
        <dbReference type="EMBL" id="CAJ0584705.1"/>
    </source>
</evidence>
<evidence type="ECO:0000256" key="3">
    <source>
        <dbReference type="ARBA" id="ARBA00013260"/>
    </source>
</evidence>
<feature type="transmembrane region" description="Helical" evidence="13">
    <location>
        <begin position="133"/>
        <end position="152"/>
    </location>
</feature>
<comment type="catalytic activity">
    <reaction evidence="11">
        <text>an N-acyl-L-alpha-aminoacyl-tRNA + H2O = an N-acyl-L-amino acid + a tRNA + H(+)</text>
        <dbReference type="Rhea" id="RHEA:54448"/>
        <dbReference type="Rhea" id="RHEA-COMP:10123"/>
        <dbReference type="Rhea" id="RHEA-COMP:13883"/>
        <dbReference type="ChEBI" id="CHEBI:15377"/>
        <dbReference type="ChEBI" id="CHEBI:15378"/>
        <dbReference type="ChEBI" id="CHEBI:59874"/>
        <dbReference type="ChEBI" id="CHEBI:78442"/>
        <dbReference type="ChEBI" id="CHEBI:138191"/>
        <dbReference type="EC" id="3.1.1.29"/>
    </reaction>
</comment>
<evidence type="ECO:0000256" key="11">
    <source>
        <dbReference type="ARBA" id="ARBA00048707"/>
    </source>
</evidence>
<dbReference type="GO" id="GO:0004045">
    <property type="term" value="F:peptidyl-tRNA hydrolase activity"/>
    <property type="evidence" value="ECO:0007669"/>
    <property type="project" value="UniProtKB-EC"/>
</dbReference>
<comment type="subcellular location">
    <subcellularLocation>
        <location evidence="1">Endoplasmic reticulum membrane</location>
        <topology evidence="1">Single-pass membrane protein</topology>
    </subcellularLocation>
</comment>
<dbReference type="GO" id="GO:0004577">
    <property type="term" value="F:N-acetylglucosaminyldiphosphodolichol N-acetylglucosaminyltransferase activity"/>
    <property type="evidence" value="ECO:0007669"/>
    <property type="project" value="TreeGrafter"/>
</dbReference>
<dbReference type="EMBL" id="CATQJA010002700">
    <property type="protein sequence ID" value="CAJ0584705.1"/>
    <property type="molecule type" value="Genomic_DNA"/>
</dbReference>
<dbReference type="NCBIfam" id="TIGR00283">
    <property type="entry name" value="arch_pth2"/>
    <property type="match status" value="1"/>
</dbReference>
<dbReference type="Proteomes" id="UP001177023">
    <property type="component" value="Unassembled WGS sequence"/>
</dbReference>
<dbReference type="SUPFAM" id="SSF46934">
    <property type="entry name" value="UBA-like"/>
    <property type="match status" value="1"/>
</dbReference>
<dbReference type="EC" id="3.1.1.29" evidence="3"/>
<evidence type="ECO:0000256" key="5">
    <source>
        <dbReference type="ARBA" id="ARBA00022692"/>
    </source>
</evidence>
<evidence type="ECO:0000256" key="7">
    <source>
        <dbReference type="ARBA" id="ARBA00022824"/>
    </source>
</evidence>
<keyword evidence="9 13" id="KW-0472">Membrane</keyword>
<dbReference type="GO" id="GO:0006488">
    <property type="term" value="P:dolichol-linked oligosaccharide biosynthetic process"/>
    <property type="evidence" value="ECO:0007669"/>
    <property type="project" value="InterPro"/>
</dbReference>
<keyword evidence="6" id="KW-0378">Hydrolase</keyword>
<evidence type="ECO:0000256" key="1">
    <source>
        <dbReference type="ARBA" id="ARBA00004389"/>
    </source>
</evidence>
<comment type="similarity">
    <text evidence="2">Belongs to the ALG14 family.</text>
</comment>
<dbReference type="GO" id="GO:0043541">
    <property type="term" value="C:UDP-N-acetylglucosamine transferase complex"/>
    <property type="evidence" value="ECO:0007669"/>
    <property type="project" value="TreeGrafter"/>
</dbReference>
<keyword evidence="7" id="KW-0256">Endoplasmic reticulum</keyword>
<evidence type="ECO:0000256" key="9">
    <source>
        <dbReference type="ARBA" id="ARBA00023136"/>
    </source>
</evidence>